<keyword evidence="3" id="KW-1185">Reference proteome</keyword>
<dbReference type="OrthoDB" id="5244781at2"/>
<gene>
    <name evidence="2" type="ORF">PAI11_18040</name>
</gene>
<evidence type="ECO:0000256" key="1">
    <source>
        <dbReference type="SAM" id="MobiDB-lite"/>
    </source>
</evidence>
<name>H0E4S3_9ACTN</name>
<reference evidence="2 3" key="1">
    <citation type="journal article" date="2013" name="Biodegradation">
        <title>Quantitative proteomic analysis of ibuprofen-degrading Patulibacter sp. strain I11.</title>
        <authorList>
            <person name="Almeida B."/>
            <person name="Kjeldal H."/>
            <person name="Lolas I."/>
            <person name="Knudsen A.D."/>
            <person name="Carvalho G."/>
            <person name="Nielsen K.L."/>
            <person name="Barreto Crespo M.T."/>
            <person name="Stensballe A."/>
            <person name="Nielsen J.L."/>
        </authorList>
    </citation>
    <scope>NUCLEOTIDE SEQUENCE [LARGE SCALE GENOMIC DNA]</scope>
    <source>
        <strain evidence="2 3">I11</strain>
    </source>
</reference>
<dbReference type="RefSeq" id="WP_007573589.1">
    <property type="nucleotide sequence ID" value="NZ_AGUD01000117.1"/>
</dbReference>
<protein>
    <submittedName>
        <fullName evidence="2">Uncharacterized protein</fullName>
    </submittedName>
</protein>
<evidence type="ECO:0000313" key="3">
    <source>
        <dbReference type="Proteomes" id="UP000005143"/>
    </source>
</evidence>
<accession>H0E4S3</accession>
<feature type="region of interest" description="Disordered" evidence="1">
    <location>
        <begin position="24"/>
        <end position="55"/>
    </location>
</feature>
<dbReference type="EMBL" id="AGUD01000117">
    <property type="protein sequence ID" value="EHN11323.1"/>
    <property type="molecule type" value="Genomic_DNA"/>
</dbReference>
<dbReference type="Proteomes" id="UP000005143">
    <property type="component" value="Unassembled WGS sequence"/>
</dbReference>
<sequence>MTDTTANDSLDELRERIRATQEAAERLHREAAEANAAEAAGEVPPAGWATPQDRSEKADEVHALALLLRTIRDLLPSELQAQVNALIRELLILVRAIIDWWVLHLEGAPGRDGGTATAGGPRVQDIPIG</sequence>
<feature type="compositionally biased region" description="Low complexity" evidence="1">
    <location>
        <begin position="33"/>
        <end position="49"/>
    </location>
</feature>
<organism evidence="2 3">
    <name type="scientific">Patulibacter medicamentivorans</name>
    <dbReference type="NCBI Taxonomy" id="1097667"/>
    <lineage>
        <taxon>Bacteria</taxon>
        <taxon>Bacillati</taxon>
        <taxon>Actinomycetota</taxon>
        <taxon>Thermoleophilia</taxon>
        <taxon>Solirubrobacterales</taxon>
        <taxon>Patulibacteraceae</taxon>
        <taxon>Patulibacter</taxon>
    </lineage>
</organism>
<comment type="caution">
    <text evidence="2">The sequence shown here is derived from an EMBL/GenBank/DDBJ whole genome shotgun (WGS) entry which is preliminary data.</text>
</comment>
<proteinExistence type="predicted"/>
<evidence type="ECO:0000313" key="2">
    <source>
        <dbReference type="EMBL" id="EHN11323.1"/>
    </source>
</evidence>
<dbReference type="AlphaFoldDB" id="H0E4S3"/>